<accession>A0A2J8AEN2</accession>
<protein>
    <submittedName>
        <fullName evidence="2">Uncharacterized protein</fullName>
    </submittedName>
</protein>
<dbReference type="AlphaFoldDB" id="A0A2J8AEN2"/>
<sequence>MDKGTSLPTPALTVSAMPSPDSAPCQPPPLPPPPPPPPPPAVPSISDSMASADLPEPCRIVSLAASSASRSSGIVSRPPLRVAGSGGASGVRAGQAAGRPVAAADSELLPSASCSCCTLRLRGRSPTRCCVALPSAYRPTLH</sequence>
<evidence type="ECO:0000256" key="1">
    <source>
        <dbReference type="SAM" id="MobiDB-lite"/>
    </source>
</evidence>
<name>A0A2J8AEN2_9CHLO</name>
<proteinExistence type="predicted"/>
<organism evidence="2 3">
    <name type="scientific">Tetrabaena socialis</name>
    <dbReference type="NCBI Taxonomy" id="47790"/>
    <lineage>
        <taxon>Eukaryota</taxon>
        <taxon>Viridiplantae</taxon>
        <taxon>Chlorophyta</taxon>
        <taxon>core chlorophytes</taxon>
        <taxon>Chlorophyceae</taxon>
        <taxon>CS clade</taxon>
        <taxon>Chlamydomonadales</taxon>
        <taxon>Tetrabaenaceae</taxon>
        <taxon>Tetrabaena</taxon>
    </lineage>
</organism>
<reference evidence="2 3" key="1">
    <citation type="journal article" date="2017" name="Mol. Biol. Evol.">
        <title>The 4-celled Tetrabaena socialis nuclear genome reveals the essential components for genetic control of cell number at the origin of multicellularity in the volvocine lineage.</title>
        <authorList>
            <person name="Featherston J."/>
            <person name="Arakaki Y."/>
            <person name="Hanschen E.R."/>
            <person name="Ferris P.J."/>
            <person name="Michod R.E."/>
            <person name="Olson B.J.S.C."/>
            <person name="Nozaki H."/>
            <person name="Durand P.M."/>
        </authorList>
    </citation>
    <scope>NUCLEOTIDE SEQUENCE [LARGE SCALE GENOMIC DNA]</scope>
    <source>
        <strain evidence="2 3">NIES-571</strain>
    </source>
</reference>
<comment type="caution">
    <text evidence="2">The sequence shown here is derived from an EMBL/GenBank/DDBJ whole genome shotgun (WGS) entry which is preliminary data.</text>
</comment>
<feature type="region of interest" description="Disordered" evidence="1">
    <location>
        <begin position="1"/>
        <end position="51"/>
    </location>
</feature>
<dbReference type="EMBL" id="PGGS01000042">
    <property type="protein sequence ID" value="PNH10956.1"/>
    <property type="molecule type" value="Genomic_DNA"/>
</dbReference>
<evidence type="ECO:0000313" key="2">
    <source>
        <dbReference type="EMBL" id="PNH10956.1"/>
    </source>
</evidence>
<feature type="region of interest" description="Disordered" evidence="1">
    <location>
        <begin position="65"/>
        <end position="93"/>
    </location>
</feature>
<keyword evidence="3" id="KW-1185">Reference proteome</keyword>
<feature type="compositionally biased region" description="Low complexity" evidence="1">
    <location>
        <begin position="65"/>
        <end position="83"/>
    </location>
</feature>
<dbReference type="Proteomes" id="UP000236333">
    <property type="component" value="Unassembled WGS sequence"/>
</dbReference>
<gene>
    <name evidence="2" type="ORF">TSOC_002248</name>
</gene>
<feature type="compositionally biased region" description="Pro residues" evidence="1">
    <location>
        <begin position="25"/>
        <end position="42"/>
    </location>
</feature>
<evidence type="ECO:0000313" key="3">
    <source>
        <dbReference type="Proteomes" id="UP000236333"/>
    </source>
</evidence>